<evidence type="ECO:0000313" key="2">
    <source>
        <dbReference type="EMBL" id="MCI44915.1"/>
    </source>
</evidence>
<protein>
    <submittedName>
        <fullName evidence="2">Uncharacterized protein</fullName>
    </submittedName>
</protein>
<evidence type="ECO:0000256" key="1">
    <source>
        <dbReference type="SAM" id="MobiDB-lite"/>
    </source>
</evidence>
<accession>A0A392SAL2</accession>
<reference evidence="2 3" key="1">
    <citation type="journal article" date="2018" name="Front. Plant Sci.">
        <title>Red Clover (Trifolium pratense) and Zigzag Clover (T. medium) - A Picture of Genomic Similarities and Differences.</title>
        <authorList>
            <person name="Dluhosova J."/>
            <person name="Istvanek J."/>
            <person name="Nedelnik J."/>
            <person name="Repkova J."/>
        </authorList>
    </citation>
    <scope>NUCLEOTIDE SEQUENCE [LARGE SCALE GENOMIC DNA]</scope>
    <source>
        <strain evidence="3">cv. 10/8</strain>
        <tissue evidence="2">Leaf</tissue>
    </source>
</reference>
<keyword evidence="3" id="KW-1185">Reference proteome</keyword>
<comment type="caution">
    <text evidence="2">The sequence shown here is derived from an EMBL/GenBank/DDBJ whole genome shotgun (WGS) entry which is preliminary data.</text>
</comment>
<evidence type="ECO:0000313" key="3">
    <source>
        <dbReference type="Proteomes" id="UP000265520"/>
    </source>
</evidence>
<feature type="region of interest" description="Disordered" evidence="1">
    <location>
        <begin position="1"/>
        <end position="50"/>
    </location>
</feature>
<feature type="compositionally biased region" description="Basic and acidic residues" evidence="1">
    <location>
        <begin position="1"/>
        <end position="13"/>
    </location>
</feature>
<organism evidence="2 3">
    <name type="scientific">Trifolium medium</name>
    <dbReference type="NCBI Taxonomy" id="97028"/>
    <lineage>
        <taxon>Eukaryota</taxon>
        <taxon>Viridiplantae</taxon>
        <taxon>Streptophyta</taxon>
        <taxon>Embryophyta</taxon>
        <taxon>Tracheophyta</taxon>
        <taxon>Spermatophyta</taxon>
        <taxon>Magnoliopsida</taxon>
        <taxon>eudicotyledons</taxon>
        <taxon>Gunneridae</taxon>
        <taxon>Pentapetalae</taxon>
        <taxon>rosids</taxon>
        <taxon>fabids</taxon>
        <taxon>Fabales</taxon>
        <taxon>Fabaceae</taxon>
        <taxon>Papilionoideae</taxon>
        <taxon>50 kb inversion clade</taxon>
        <taxon>NPAAA clade</taxon>
        <taxon>Hologalegina</taxon>
        <taxon>IRL clade</taxon>
        <taxon>Trifolieae</taxon>
        <taxon>Trifolium</taxon>
    </lineage>
</organism>
<dbReference type="AlphaFoldDB" id="A0A392SAL2"/>
<feature type="non-terminal residue" evidence="2">
    <location>
        <position position="1"/>
    </location>
</feature>
<dbReference type="EMBL" id="LXQA010337149">
    <property type="protein sequence ID" value="MCI44915.1"/>
    <property type="molecule type" value="Genomic_DNA"/>
</dbReference>
<proteinExistence type="predicted"/>
<dbReference type="Proteomes" id="UP000265520">
    <property type="component" value="Unassembled WGS sequence"/>
</dbReference>
<sequence length="50" mass="6010">TNYRKEMEWKDDPPQGGDFRQNSRFEGKVHERGRDPSEPATFELWQEATR</sequence>
<name>A0A392SAL2_9FABA</name>
<feature type="compositionally biased region" description="Basic and acidic residues" evidence="1">
    <location>
        <begin position="21"/>
        <end position="37"/>
    </location>
</feature>